<dbReference type="InterPro" id="IPR004089">
    <property type="entry name" value="MCPsignal_dom"/>
</dbReference>
<dbReference type="PROSITE" id="PS50111">
    <property type="entry name" value="CHEMOTAXIS_TRANSDUC_2"/>
    <property type="match status" value="1"/>
</dbReference>
<dbReference type="GO" id="GO:0006935">
    <property type="term" value="P:chemotaxis"/>
    <property type="evidence" value="ECO:0007669"/>
    <property type="project" value="InterPro"/>
</dbReference>
<gene>
    <name evidence="6" type="ORF">AWN73_01840</name>
</gene>
<comment type="caution">
    <text evidence="6">The sequence shown here is derived from an EMBL/GenBank/DDBJ whole genome shotgun (WGS) entry which is preliminary data.</text>
</comment>
<dbReference type="InterPro" id="IPR004090">
    <property type="entry name" value="Chemotax_Me-accpt_rcpt"/>
</dbReference>
<dbReference type="Proteomes" id="UP000238081">
    <property type="component" value="Unassembled WGS sequence"/>
</dbReference>
<evidence type="ECO:0000313" key="6">
    <source>
        <dbReference type="EMBL" id="PPV15855.1"/>
    </source>
</evidence>
<dbReference type="GO" id="GO:0007165">
    <property type="term" value="P:signal transduction"/>
    <property type="evidence" value="ECO:0007669"/>
    <property type="project" value="UniProtKB-KW"/>
</dbReference>
<evidence type="ECO:0000259" key="5">
    <source>
        <dbReference type="PROSITE" id="PS50111"/>
    </source>
</evidence>
<dbReference type="RefSeq" id="WP_043661359.1">
    <property type="nucleotide sequence ID" value="NZ_CP191154.1"/>
</dbReference>
<evidence type="ECO:0000256" key="1">
    <source>
        <dbReference type="ARBA" id="ARBA00023224"/>
    </source>
</evidence>
<reference evidence="6 7" key="1">
    <citation type="submission" date="2016-01" db="EMBL/GenBank/DDBJ databases">
        <title>Characterization of the Clostridium difficile lineages that are prevalent in Hong Kong and China.</title>
        <authorList>
            <person name="Kwok J.S.-L."/>
            <person name="Lam W.-Y."/>
            <person name="Ip M."/>
            <person name="Chan T.-F."/>
            <person name="Hawkey P.M."/>
            <person name="Tsui S.K.-W."/>
        </authorList>
    </citation>
    <scope>NUCLEOTIDE SEQUENCE [LARGE SCALE GENOMIC DNA]</scope>
    <source>
        <strain evidence="6 7">300064</strain>
    </source>
</reference>
<evidence type="ECO:0000256" key="2">
    <source>
        <dbReference type="ARBA" id="ARBA00029447"/>
    </source>
</evidence>
<name>A0A2S7FCM9_CLOBU</name>
<dbReference type="AlphaFoldDB" id="A0A2S7FCM9"/>
<organism evidence="6 7">
    <name type="scientific">Clostridium butyricum</name>
    <dbReference type="NCBI Taxonomy" id="1492"/>
    <lineage>
        <taxon>Bacteria</taxon>
        <taxon>Bacillati</taxon>
        <taxon>Bacillota</taxon>
        <taxon>Clostridia</taxon>
        <taxon>Eubacteriales</taxon>
        <taxon>Clostridiaceae</taxon>
        <taxon>Clostridium</taxon>
    </lineage>
</organism>
<dbReference type="PANTHER" id="PTHR32089">
    <property type="entry name" value="METHYL-ACCEPTING CHEMOTAXIS PROTEIN MCPB"/>
    <property type="match status" value="1"/>
</dbReference>
<feature type="transmembrane region" description="Helical" evidence="4">
    <location>
        <begin position="7"/>
        <end position="25"/>
    </location>
</feature>
<dbReference type="GO" id="GO:0004888">
    <property type="term" value="F:transmembrane signaling receptor activity"/>
    <property type="evidence" value="ECO:0007669"/>
    <property type="project" value="InterPro"/>
</dbReference>
<feature type="domain" description="Methyl-accepting transducer" evidence="5">
    <location>
        <begin position="91"/>
        <end position="330"/>
    </location>
</feature>
<dbReference type="Gene3D" id="1.10.287.950">
    <property type="entry name" value="Methyl-accepting chemotaxis protein"/>
    <property type="match status" value="1"/>
</dbReference>
<dbReference type="PRINTS" id="PR00260">
    <property type="entry name" value="CHEMTRNSDUCR"/>
</dbReference>
<dbReference type="Pfam" id="PF00015">
    <property type="entry name" value="MCPsignal"/>
    <property type="match status" value="1"/>
</dbReference>
<dbReference type="GO" id="GO:0016020">
    <property type="term" value="C:membrane"/>
    <property type="evidence" value="ECO:0007669"/>
    <property type="project" value="InterPro"/>
</dbReference>
<keyword evidence="1 3" id="KW-0807">Transducer</keyword>
<keyword evidence="4" id="KW-1133">Transmembrane helix</keyword>
<dbReference type="EMBL" id="LRDH01000096">
    <property type="protein sequence ID" value="PPV15855.1"/>
    <property type="molecule type" value="Genomic_DNA"/>
</dbReference>
<feature type="transmembrane region" description="Helical" evidence="4">
    <location>
        <begin position="31"/>
        <end position="48"/>
    </location>
</feature>
<accession>A0A2S7FCM9</accession>
<proteinExistence type="inferred from homology"/>
<keyword evidence="4" id="KW-0472">Membrane</keyword>
<dbReference type="SMART" id="SM00283">
    <property type="entry name" value="MA"/>
    <property type="match status" value="1"/>
</dbReference>
<comment type="similarity">
    <text evidence="2">Belongs to the methyl-accepting chemotaxis (MCP) protein family.</text>
</comment>
<protein>
    <submittedName>
        <fullName evidence="6">Chemotaxis protein</fullName>
    </submittedName>
</protein>
<keyword evidence="4" id="KW-0812">Transmembrane</keyword>
<sequence>MNKRTLDIAIMSIMLFVSTLIPSLLNWSVGGAAAVAVCACVISGIYLISTSSKEKEDKTVQIKEEVNDDPTNEIKHEDEDIIHFDENNIINSDEIKTLAESQEKSMHSINESLLKVNDNVTKIESEVKELDNVCTKASDDSMKLAEAICKTMYLVSVGSENMTNMDTSIKKIGEANTQLDESIKAANNSTKEAIDIIHLIGSIATQTNLLALNAAIEAARAGEAGKGFSVVASEIRKLADDVKNAVNSVDAIINDITAAIEMITSNANESGELIQESITNVATTEETFQSIVTEVGEIDGNANIIAELSTSCQNLSSAVSGMTSEQLNFVNNTLDELRNALNINKDIINEL</sequence>
<dbReference type="PANTHER" id="PTHR32089:SF112">
    <property type="entry name" value="LYSOZYME-LIKE PROTEIN-RELATED"/>
    <property type="match status" value="1"/>
</dbReference>
<evidence type="ECO:0000256" key="3">
    <source>
        <dbReference type="PROSITE-ProRule" id="PRU00284"/>
    </source>
</evidence>
<evidence type="ECO:0000313" key="7">
    <source>
        <dbReference type="Proteomes" id="UP000238081"/>
    </source>
</evidence>
<evidence type="ECO:0000256" key="4">
    <source>
        <dbReference type="SAM" id="Phobius"/>
    </source>
</evidence>
<dbReference type="SUPFAM" id="SSF58104">
    <property type="entry name" value="Methyl-accepting chemotaxis protein (MCP) signaling domain"/>
    <property type="match status" value="1"/>
</dbReference>